<accession>A0A5N1J326</accession>
<sequence length="160" mass="17357">MKRYLLLLVLGTCLGFTSCSKDDDDDNNKPQPTAPEPSAKTQMLTGKKWKLASLTNNGNDFLSNPLFPACNKDDLYKFNADSTVTVEEGPMTCSQPGASQGTWEFKENETKINLVIPTPTLSLISGDFDVESLSATTMVLSRTQTAGTSTNKFVATFSAQ</sequence>
<evidence type="ECO:0000313" key="5">
    <source>
        <dbReference type="Proteomes" id="UP000326570"/>
    </source>
</evidence>
<dbReference type="RefSeq" id="WP_150903239.1">
    <property type="nucleotide sequence ID" value="NZ_VTWT01000003.1"/>
</dbReference>
<gene>
    <name evidence="4" type="ORF">F0P94_07410</name>
</gene>
<keyword evidence="5" id="KW-1185">Reference proteome</keyword>
<proteinExistence type="predicted"/>
<name>A0A5N1J326_9BACT</name>
<comment type="caution">
    <text evidence="4">The sequence shown here is derived from an EMBL/GenBank/DDBJ whole genome shotgun (WGS) entry which is preliminary data.</text>
</comment>
<reference evidence="4 5" key="1">
    <citation type="submission" date="2019-09" db="EMBL/GenBank/DDBJ databases">
        <title>Genome sequence of Adhaeribacter sp. M2.</title>
        <authorList>
            <person name="Srinivasan S."/>
        </authorList>
    </citation>
    <scope>NUCLEOTIDE SEQUENCE [LARGE SCALE GENOMIC DNA]</scope>
    <source>
        <strain evidence="4 5">M2</strain>
    </source>
</reference>
<protein>
    <submittedName>
        <fullName evidence="4">Lipocalin family protein</fullName>
    </submittedName>
</protein>
<dbReference type="EMBL" id="VTWT01000003">
    <property type="protein sequence ID" value="KAA9340166.1"/>
    <property type="molecule type" value="Genomic_DNA"/>
</dbReference>
<keyword evidence="2" id="KW-0732">Signal</keyword>
<organism evidence="4 5">
    <name type="scientific">Adhaeribacter soli</name>
    <dbReference type="NCBI Taxonomy" id="2607655"/>
    <lineage>
        <taxon>Bacteria</taxon>
        <taxon>Pseudomonadati</taxon>
        <taxon>Bacteroidota</taxon>
        <taxon>Cytophagia</taxon>
        <taxon>Cytophagales</taxon>
        <taxon>Hymenobacteraceae</taxon>
        <taxon>Adhaeribacter</taxon>
    </lineage>
</organism>
<feature type="chain" id="PRO_5024854112" evidence="2">
    <location>
        <begin position="22"/>
        <end position="160"/>
    </location>
</feature>
<evidence type="ECO:0000256" key="1">
    <source>
        <dbReference type="SAM" id="MobiDB-lite"/>
    </source>
</evidence>
<dbReference type="InterPro" id="IPR024311">
    <property type="entry name" value="Lipocalin-like"/>
</dbReference>
<dbReference type="PROSITE" id="PS51257">
    <property type="entry name" value="PROKAR_LIPOPROTEIN"/>
    <property type="match status" value="1"/>
</dbReference>
<feature type="domain" description="Lipocalin-like" evidence="3">
    <location>
        <begin position="46"/>
        <end position="140"/>
    </location>
</feature>
<feature type="region of interest" description="Disordered" evidence="1">
    <location>
        <begin position="21"/>
        <end position="42"/>
    </location>
</feature>
<evidence type="ECO:0000259" key="3">
    <source>
        <dbReference type="Pfam" id="PF13648"/>
    </source>
</evidence>
<dbReference type="AlphaFoldDB" id="A0A5N1J326"/>
<feature type="signal peptide" evidence="2">
    <location>
        <begin position="1"/>
        <end position="21"/>
    </location>
</feature>
<evidence type="ECO:0000313" key="4">
    <source>
        <dbReference type="EMBL" id="KAA9340166.1"/>
    </source>
</evidence>
<dbReference type="Pfam" id="PF13648">
    <property type="entry name" value="Lipocalin_4"/>
    <property type="match status" value="1"/>
</dbReference>
<evidence type="ECO:0000256" key="2">
    <source>
        <dbReference type="SAM" id="SignalP"/>
    </source>
</evidence>
<dbReference type="Proteomes" id="UP000326570">
    <property type="component" value="Unassembled WGS sequence"/>
</dbReference>